<dbReference type="Gene3D" id="1.10.565.10">
    <property type="entry name" value="Retinoid X Receptor"/>
    <property type="match status" value="1"/>
</dbReference>
<keyword evidence="3 9" id="KW-0862">Zinc</keyword>
<dbReference type="EMBL" id="CAXITT010000503">
    <property type="protein sequence ID" value="CAL1542719.1"/>
    <property type="molecule type" value="Genomic_DNA"/>
</dbReference>
<organism evidence="13 14">
    <name type="scientific">Lymnaea stagnalis</name>
    <name type="common">Great pond snail</name>
    <name type="synonym">Helix stagnalis</name>
    <dbReference type="NCBI Taxonomy" id="6523"/>
    <lineage>
        <taxon>Eukaryota</taxon>
        <taxon>Metazoa</taxon>
        <taxon>Spiralia</taxon>
        <taxon>Lophotrochozoa</taxon>
        <taxon>Mollusca</taxon>
        <taxon>Gastropoda</taxon>
        <taxon>Heterobranchia</taxon>
        <taxon>Euthyneura</taxon>
        <taxon>Panpulmonata</taxon>
        <taxon>Hygrophila</taxon>
        <taxon>Lymnaeoidea</taxon>
        <taxon>Lymnaeidae</taxon>
        <taxon>Lymnaea</taxon>
    </lineage>
</organism>
<evidence type="ECO:0000259" key="12">
    <source>
        <dbReference type="PROSITE" id="PS51843"/>
    </source>
</evidence>
<dbReference type="InterPro" id="IPR013088">
    <property type="entry name" value="Znf_NHR/GATA"/>
</dbReference>
<feature type="domain" description="NR LBD" evidence="12">
    <location>
        <begin position="230"/>
        <end position="469"/>
    </location>
</feature>
<keyword evidence="4 9" id="KW-0805">Transcription regulation</keyword>
<dbReference type="SUPFAM" id="SSF48508">
    <property type="entry name" value="Nuclear receptor ligand-binding domain"/>
    <property type="match status" value="1"/>
</dbReference>
<dbReference type="PANTHER" id="PTHR24082">
    <property type="entry name" value="NUCLEAR HORMONE RECEPTOR"/>
    <property type="match status" value="1"/>
</dbReference>
<comment type="similarity">
    <text evidence="9">Belongs to the nuclear hormone receptor family.</text>
</comment>
<protein>
    <submittedName>
        <fullName evidence="13">Uncharacterized protein</fullName>
    </submittedName>
</protein>
<evidence type="ECO:0000259" key="11">
    <source>
        <dbReference type="PROSITE" id="PS51030"/>
    </source>
</evidence>
<dbReference type="SMART" id="SM00399">
    <property type="entry name" value="ZnF_C4"/>
    <property type="match status" value="1"/>
</dbReference>
<dbReference type="AlphaFoldDB" id="A0AAV2I8X3"/>
<keyword evidence="1 9" id="KW-0479">Metal-binding</keyword>
<dbReference type="PROSITE" id="PS51843">
    <property type="entry name" value="NR_LBD"/>
    <property type="match status" value="1"/>
</dbReference>
<dbReference type="SUPFAM" id="SSF57716">
    <property type="entry name" value="Glucocorticoid receptor-like (DNA-binding domain)"/>
    <property type="match status" value="1"/>
</dbReference>
<comment type="caution">
    <text evidence="13">The sequence shown here is derived from an EMBL/GenBank/DDBJ whole genome shotgun (WGS) entry which is preliminary data.</text>
</comment>
<keyword evidence="2 9" id="KW-0863">Zinc-finger</keyword>
<dbReference type="GO" id="GO:0004879">
    <property type="term" value="F:nuclear receptor activity"/>
    <property type="evidence" value="ECO:0007669"/>
    <property type="project" value="TreeGrafter"/>
</dbReference>
<evidence type="ECO:0000256" key="6">
    <source>
        <dbReference type="ARBA" id="ARBA00023163"/>
    </source>
</evidence>
<dbReference type="Pfam" id="PF00105">
    <property type="entry name" value="zf-C4"/>
    <property type="match status" value="1"/>
</dbReference>
<dbReference type="InterPro" id="IPR001628">
    <property type="entry name" value="Znf_hrmn_rcpt"/>
</dbReference>
<comment type="subcellular location">
    <subcellularLocation>
        <location evidence="9">Nucleus</location>
    </subcellularLocation>
</comment>
<dbReference type="InterPro" id="IPR001723">
    <property type="entry name" value="Nuclear_hrmn_rcpt"/>
</dbReference>
<evidence type="ECO:0000256" key="5">
    <source>
        <dbReference type="ARBA" id="ARBA00023125"/>
    </source>
</evidence>
<dbReference type="PRINTS" id="PR00047">
    <property type="entry name" value="STROIDFINGER"/>
</dbReference>
<gene>
    <name evidence="13" type="ORF">GSLYS_00016253001</name>
</gene>
<keyword evidence="8 9" id="KW-0539">Nucleus</keyword>
<dbReference type="PROSITE" id="PS51030">
    <property type="entry name" value="NUCLEAR_REC_DBD_2"/>
    <property type="match status" value="1"/>
</dbReference>
<keyword evidence="5 9" id="KW-0238">DNA-binding</keyword>
<dbReference type="Pfam" id="PF00104">
    <property type="entry name" value="Hormone_recep"/>
    <property type="match status" value="1"/>
</dbReference>
<keyword evidence="14" id="KW-1185">Reference proteome</keyword>
<accession>A0AAV2I8X3</accession>
<dbReference type="Gene3D" id="3.30.50.10">
    <property type="entry name" value="Erythroid Transcription Factor GATA-1, subunit A"/>
    <property type="match status" value="1"/>
</dbReference>
<evidence type="ECO:0000256" key="2">
    <source>
        <dbReference type="ARBA" id="ARBA00022771"/>
    </source>
</evidence>
<evidence type="ECO:0000256" key="7">
    <source>
        <dbReference type="ARBA" id="ARBA00023170"/>
    </source>
</evidence>
<dbReference type="InterPro" id="IPR035500">
    <property type="entry name" value="NHR-like_dom_sf"/>
</dbReference>
<dbReference type="GO" id="GO:0008270">
    <property type="term" value="F:zinc ion binding"/>
    <property type="evidence" value="ECO:0007669"/>
    <property type="project" value="UniProtKB-KW"/>
</dbReference>
<dbReference type="SMART" id="SM00430">
    <property type="entry name" value="HOLI"/>
    <property type="match status" value="1"/>
</dbReference>
<reference evidence="13 14" key="1">
    <citation type="submission" date="2024-04" db="EMBL/GenBank/DDBJ databases">
        <authorList>
            <consortium name="Genoscope - CEA"/>
            <person name="William W."/>
        </authorList>
    </citation>
    <scope>NUCLEOTIDE SEQUENCE [LARGE SCALE GENOMIC DNA]</scope>
</reference>
<feature type="region of interest" description="Disordered" evidence="10">
    <location>
        <begin position="168"/>
        <end position="203"/>
    </location>
</feature>
<keyword evidence="6 9" id="KW-0804">Transcription</keyword>
<dbReference type="GO" id="GO:0000978">
    <property type="term" value="F:RNA polymerase II cis-regulatory region sequence-specific DNA binding"/>
    <property type="evidence" value="ECO:0007669"/>
    <property type="project" value="TreeGrafter"/>
</dbReference>
<dbReference type="Proteomes" id="UP001497497">
    <property type="component" value="Unassembled WGS sequence"/>
</dbReference>
<feature type="compositionally biased region" description="Low complexity" evidence="10">
    <location>
        <begin position="192"/>
        <end position="203"/>
    </location>
</feature>
<evidence type="ECO:0000256" key="4">
    <source>
        <dbReference type="ARBA" id="ARBA00023015"/>
    </source>
</evidence>
<dbReference type="GO" id="GO:0005634">
    <property type="term" value="C:nucleus"/>
    <property type="evidence" value="ECO:0007669"/>
    <property type="project" value="UniProtKB-SubCell"/>
</dbReference>
<proteinExistence type="inferred from homology"/>
<evidence type="ECO:0000313" key="13">
    <source>
        <dbReference type="EMBL" id="CAL1542719.1"/>
    </source>
</evidence>
<dbReference type="GO" id="GO:0000122">
    <property type="term" value="P:negative regulation of transcription by RNA polymerase II"/>
    <property type="evidence" value="ECO:0007669"/>
    <property type="project" value="TreeGrafter"/>
</dbReference>
<evidence type="ECO:0000256" key="3">
    <source>
        <dbReference type="ARBA" id="ARBA00022833"/>
    </source>
</evidence>
<keyword evidence="7 9" id="KW-0675">Receptor</keyword>
<sequence>QDGPCTSSDLASMSSSKKDKLCLVCGDKALGYNFNAVSCESCKAFFRRNAHKTIRGRCEGKCEVTVESRSFCKRCRLAKCFTVGMRKDMILNDEQKKQRKQKIIINKLRRQGQLPPQDTYSASAKDLLSPMRGMVARNPDKFLASASYTSLSPPEVTIKQEVIDSMSISASSPPGYPGSHQAAPHGAYNIGSPTATHPSSSTTPEAVISYAPWEESRDFVNAAINRMSETDGYLIHELMQAMEASSFLAMTQSSIKMMPSNPEEFVNMAELFVRKVIKVAKNITFFKQLHKDDQIALLKGSVVDIMMLRSAVNYDPFTESWSLNTKGCINQGSSQVAGERISAEILKSGTPETKQLFMTYSKFIKSLMSTIHGDLLVLKILILMSLFSADRMPMVDHQKVQEIQETYARILEEYTGHRFNQEPTLFARIVMKLTDLRNINEVHSKMLLKMKVDEFEPLLLEIFDLPTDAE</sequence>
<dbReference type="GO" id="GO:0030154">
    <property type="term" value="P:cell differentiation"/>
    <property type="evidence" value="ECO:0007669"/>
    <property type="project" value="TreeGrafter"/>
</dbReference>
<dbReference type="PANTHER" id="PTHR24082:SF283">
    <property type="entry name" value="NUCLEAR HORMONE RECEPTOR HR96"/>
    <property type="match status" value="1"/>
</dbReference>
<evidence type="ECO:0000256" key="9">
    <source>
        <dbReference type="RuleBase" id="RU004334"/>
    </source>
</evidence>
<evidence type="ECO:0000313" key="14">
    <source>
        <dbReference type="Proteomes" id="UP001497497"/>
    </source>
</evidence>
<feature type="non-terminal residue" evidence="13">
    <location>
        <position position="1"/>
    </location>
</feature>
<evidence type="ECO:0000256" key="10">
    <source>
        <dbReference type="SAM" id="MobiDB-lite"/>
    </source>
</evidence>
<evidence type="ECO:0000256" key="8">
    <source>
        <dbReference type="ARBA" id="ARBA00023242"/>
    </source>
</evidence>
<feature type="domain" description="Nuclear receptor" evidence="11">
    <location>
        <begin position="19"/>
        <end position="92"/>
    </location>
</feature>
<dbReference type="PRINTS" id="PR00398">
    <property type="entry name" value="STRDHORMONER"/>
</dbReference>
<name>A0AAV2I8X3_LYMST</name>
<dbReference type="PROSITE" id="PS00031">
    <property type="entry name" value="NUCLEAR_REC_DBD_1"/>
    <property type="match status" value="1"/>
</dbReference>
<dbReference type="GO" id="GO:0045944">
    <property type="term" value="P:positive regulation of transcription by RNA polymerase II"/>
    <property type="evidence" value="ECO:0007669"/>
    <property type="project" value="TreeGrafter"/>
</dbReference>
<dbReference type="InterPro" id="IPR050234">
    <property type="entry name" value="Nuclear_hormone_rcpt_NR1"/>
</dbReference>
<dbReference type="InterPro" id="IPR000536">
    <property type="entry name" value="Nucl_hrmn_rcpt_lig-bd"/>
</dbReference>
<evidence type="ECO:0000256" key="1">
    <source>
        <dbReference type="ARBA" id="ARBA00022723"/>
    </source>
</evidence>
<feature type="non-terminal residue" evidence="13">
    <location>
        <position position="470"/>
    </location>
</feature>